<reference evidence="1 2" key="1">
    <citation type="submission" date="2019-04" db="EMBL/GenBank/DDBJ databases">
        <title>Chromosome genome assembly for Takifugu flavidus.</title>
        <authorList>
            <person name="Xiao S."/>
        </authorList>
    </citation>
    <scope>NUCLEOTIDE SEQUENCE [LARGE SCALE GENOMIC DNA]</scope>
    <source>
        <strain evidence="1">HTHZ2018</strain>
        <tissue evidence="1">Muscle</tissue>
    </source>
</reference>
<dbReference type="Proteomes" id="UP000324091">
    <property type="component" value="Chromosome 9"/>
</dbReference>
<keyword evidence="2" id="KW-1185">Reference proteome</keyword>
<dbReference type="AlphaFoldDB" id="A0A5C6MJG7"/>
<accession>A0A5C6MJG7</accession>
<gene>
    <name evidence="1" type="ORF">D4764_09G0000320</name>
</gene>
<evidence type="ECO:0000313" key="1">
    <source>
        <dbReference type="EMBL" id="TWW54983.1"/>
    </source>
</evidence>
<sequence>MVHQRSCLESSCSRRYHVHISADGLGVRLLLGALNLVQSADWPQAFLLPSPTQREDLDQCLLSGPQCPAGPNMMQMSKG</sequence>
<evidence type="ECO:0000313" key="2">
    <source>
        <dbReference type="Proteomes" id="UP000324091"/>
    </source>
</evidence>
<protein>
    <submittedName>
        <fullName evidence="1">Uncharacterized protein</fullName>
    </submittedName>
</protein>
<comment type="caution">
    <text evidence="1">The sequence shown here is derived from an EMBL/GenBank/DDBJ whole genome shotgun (WGS) entry which is preliminary data.</text>
</comment>
<name>A0A5C6MJG7_9TELE</name>
<dbReference type="EMBL" id="RHFK02000022">
    <property type="protein sequence ID" value="TWW54983.1"/>
    <property type="molecule type" value="Genomic_DNA"/>
</dbReference>
<organism evidence="1 2">
    <name type="scientific">Takifugu flavidus</name>
    <name type="common">sansaifugu</name>
    <dbReference type="NCBI Taxonomy" id="433684"/>
    <lineage>
        <taxon>Eukaryota</taxon>
        <taxon>Metazoa</taxon>
        <taxon>Chordata</taxon>
        <taxon>Craniata</taxon>
        <taxon>Vertebrata</taxon>
        <taxon>Euteleostomi</taxon>
        <taxon>Actinopterygii</taxon>
        <taxon>Neopterygii</taxon>
        <taxon>Teleostei</taxon>
        <taxon>Neoteleostei</taxon>
        <taxon>Acanthomorphata</taxon>
        <taxon>Eupercaria</taxon>
        <taxon>Tetraodontiformes</taxon>
        <taxon>Tetradontoidea</taxon>
        <taxon>Tetraodontidae</taxon>
        <taxon>Takifugu</taxon>
    </lineage>
</organism>
<proteinExistence type="predicted"/>